<dbReference type="RefSeq" id="XP_011315996.1">
    <property type="nucleotide sequence ID" value="XM_011317694.1"/>
</dbReference>
<accession>I1S4I4</accession>
<proteinExistence type="predicted"/>
<dbReference type="HOGENOM" id="CLU_1825455_0_0_1"/>
<dbReference type="VEuPathDB" id="FungiDB:FGRAMPH1_01G00905"/>
<evidence type="ECO:0000313" key="1">
    <source>
        <dbReference type="EMBL" id="CEF72255.1"/>
    </source>
</evidence>
<accession>A0A098D1D3</accession>
<dbReference type="AlphaFoldDB" id="I1S4I4"/>
<protein>
    <submittedName>
        <fullName evidence="1">Chromosome 1, complete genome</fullName>
    </submittedName>
</protein>
<reference evidence="2" key="4">
    <citation type="submission" date="2017-01" db="UniProtKB">
        <authorList>
            <consortium name="EnsemblFungi"/>
        </authorList>
    </citation>
    <scope>IDENTIFICATION</scope>
    <source>
        <strain evidence="2">PH-1 / ATCC MYA-4620 / FGSC 9075 / NRRL 31084</strain>
    </source>
</reference>
<dbReference type="Proteomes" id="UP000070720">
    <property type="component" value="Chromosome 1"/>
</dbReference>
<evidence type="ECO:0000313" key="3">
    <source>
        <dbReference type="Proteomes" id="UP000070720"/>
    </source>
</evidence>
<gene>
    <name evidence="1" type="ORF">FGRAMPH1_01T00905</name>
</gene>
<reference evidence="1 3" key="3">
    <citation type="journal article" date="2015" name="BMC Genomics">
        <title>The completed genome sequence of the pathogenic ascomycete fungus Fusarium graminearum.</title>
        <authorList>
            <person name="King R."/>
            <person name="Urban M."/>
            <person name="Hammond-Kosack M.C."/>
            <person name="Hassani-Pak K."/>
            <person name="Hammond-Kosack K.E."/>
        </authorList>
    </citation>
    <scope>NUCLEOTIDE SEQUENCE [LARGE SCALE GENOMIC DNA]</scope>
    <source>
        <strain evidence="3">ATCC MYA-4620 / CBS 123657 / FGSC 9075 / NRRL 31084 / PH-1</strain>
        <strain evidence="1">PH-1</strain>
    </source>
</reference>
<organism evidence="1 3">
    <name type="scientific">Gibberella zeae (strain ATCC MYA-4620 / CBS 123657 / FGSC 9075 / NRRL 31084 / PH-1)</name>
    <name type="common">Wheat head blight fungus</name>
    <name type="synonym">Fusarium graminearum</name>
    <dbReference type="NCBI Taxonomy" id="229533"/>
    <lineage>
        <taxon>Eukaryota</taxon>
        <taxon>Fungi</taxon>
        <taxon>Dikarya</taxon>
        <taxon>Ascomycota</taxon>
        <taxon>Pezizomycotina</taxon>
        <taxon>Sordariomycetes</taxon>
        <taxon>Hypocreomycetidae</taxon>
        <taxon>Hypocreales</taxon>
        <taxon>Nectriaceae</taxon>
        <taxon>Fusarium</taxon>
    </lineage>
</organism>
<dbReference type="InParanoid" id="I1S4I4"/>
<reference evidence="2 3" key="2">
    <citation type="journal article" date="2010" name="Nature">
        <title>Comparative genomics reveals mobile pathogenicity chromosomes in Fusarium.</title>
        <authorList>
            <person name="Ma L.J."/>
            <person name="van der Does H.C."/>
            <person name="Borkovich K.A."/>
            <person name="Coleman J.J."/>
            <person name="Daboussi M.J."/>
            <person name="Di Pietro A."/>
            <person name="Dufresne M."/>
            <person name="Freitag M."/>
            <person name="Grabherr M."/>
            <person name="Henrissat B."/>
            <person name="Houterman P.M."/>
            <person name="Kang S."/>
            <person name="Shim W.B."/>
            <person name="Woloshuk C."/>
            <person name="Xie X."/>
            <person name="Xu J.R."/>
            <person name="Antoniw J."/>
            <person name="Baker S.E."/>
            <person name="Bluhm B.H."/>
            <person name="Breakspear A."/>
            <person name="Brown D.W."/>
            <person name="Butchko R.A."/>
            <person name="Chapman S."/>
            <person name="Coulson R."/>
            <person name="Coutinho P.M."/>
            <person name="Danchin E.G."/>
            <person name="Diener A."/>
            <person name="Gale L.R."/>
            <person name="Gardiner D.M."/>
            <person name="Goff S."/>
            <person name="Hammond-Kosack K.E."/>
            <person name="Hilburn K."/>
            <person name="Hua-Van A."/>
            <person name="Jonkers W."/>
            <person name="Kazan K."/>
            <person name="Kodira C.D."/>
            <person name="Koehrsen M."/>
            <person name="Kumar L."/>
            <person name="Lee Y.H."/>
            <person name="Li L."/>
            <person name="Manners J.M."/>
            <person name="Miranda-Saavedra D."/>
            <person name="Mukherjee M."/>
            <person name="Park G."/>
            <person name="Park J."/>
            <person name="Park S.Y."/>
            <person name="Proctor R.H."/>
            <person name="Regev A."/>
            <person name="Ruiz-Roldan M.C."/>
            <person name="Sain D."/>
            <person name="Sakthikumar S."/>
            <person name="Sykes S."/>
            <person name="Schwartz D.C."/>
            <person name="Turgeon B.G."/>
            <person name="Wapinski I."/>
            <person name="Yoder O."/>
            <person name="Young S."/>
            <person name="Zeng Q."/>
            <person name="Zhou S."/>
            <person name="Galagan J."/>
            <person name="Cuomo C.A."/>
            <person name="Kistler H.C."/>
            <person name="Rep M."/>
        </authorList>
    </citation>
    <scope>GENOME REANNOTATION</scope>
    <source>
        <strain evidence="3">ATCC MYA-4620 / CBS 123657 / FGSC 9075 / NRRL 31084 / PH-1</strain>
        <strain evidence="2">PH-1 / ATCC MYA-4620 / FGSC 9075 / NRRL 31084</strain>
    </source>
</reference>
<dbReference type="KEGG" id="fgr:FGSG_11751"/>
<keyword evidence="3" id="KW-1185">Reference proteome</keyword>
<reference evidence="2 3" key="1">
    <citation type="journal article" date="2007" name="Science">
        <title>The Fusarium graminearum genome reveals a link between localized polymorphism and pathogen specialization.</title>
        <authorList>
            <person name="Cuomo C.A."/>
            <person name="Gueldener U."/>
            <person name="Xu J.-R."/>
            <person name="Trail F."/>
            <person name="Turgeon B.G."/>
            <person name="Di Pietro A."/>
            <person name="Walton J.D."/>
            <person name="Ma L.-J."/>
            <person name="Baker S.E."/>
            <person name="Rep M."/>
            <person name="Adam G."/>
            <person name="Antoniw J."/>
            <person name="Baldwin T."/>
            <person name="Calvo S.E."/>
            <person name="Chang Y.-L."/>
            <person name="DeCaprio D."/>
            <person name="Gale L.R."/>
            <person name="Gnerre S."/>
            <person name="Goswami R.S."/>
            <person name="Hammond-Kosack K."/>
            <person name="Harris L.J."/>
            <person name="Hilburn K."/>
            <person name="Kennell J.C."/>
            <person name="Kroken S."/>
            <person name="Magnuson J.K."/>
            <person name="Mannhaupt G."/>
            <person name="Mauceli E.W."/>
            <person name="Mewes H.-W."/>
            <person name="Mitterbauer R."/>
            <person name="Muehlbauer G."/>
            <person name="Muensterkoetter M."/>
            <person name="Nelson D."/>
            <person name="O'Donnell K."/>
            <person name="Ouellet T."/>
            <person name="Qi W."/>
            <person name="Quesneville H."/>
            <person name="Roncero M.I.G."/>
            <person name="Seong K.-Y."/>
            <person name="Tetko I.V."/>
            <person name="Urban M."/>
            <person name="Waalwijk C."/>
            <person name="Ward T.J."/>
            <person name="Yao J."/>
            <person name="Birren B.W."/>
            <person name="Kistler H.C."/>
        </authorList>
    </citation>
    <scope>NUCLEOTIDE SEQUENCE [LARGE SCALE GENOMIC DNA]</scope>
    <source>
        <strain evidence="3">ATCC MYA-4620 / CBS 123657 / FGSC 9075 / NRRL 31084 / PH-1</strain>
        <strain evidence="2">PH-1 / ATCC MYA-4620 / FGSC 9075 / NRRL 31084</strain>
    </source>
</reference>
<dbReference type="EMBL" id="HG970332">
    <property type="protein sequence ID" value="CEF72255.1"/>
    <property type="molecule type" value="Genomic_DNA"/>
</dbReference>
<name>I1S4I4_GIBZE</name>
<sequence>MSVMNRRVGPQQDGNSQHCQLQRAYSSTMGIFLQDLKVKSNRSIGVSPRARSWELPCKCDAGDMAEGRKPSMMGKLADYVHPSKASRWLRVASTPLLHGSPYCNAGSWGRSLGTKLPGPGSLSTGLKMAGAPVACTNTADE</sequence>
<evidence type="ECO:0000313" key="2">
    <source>
        <dbReference type="EnsemblFungi" id="CEF72255"/>
    </source>
</evidence>
<dbReference type="EnsemblFungi" id="CEF72255">
    <property type="protein sequence ID" value="CEF72255"/>
    <property type="gene ID" value="FGRRES_11751"/>
</dbReference>